<feature type="transmembrane region" description="Helical" evidence="1">
    <location>
        <begin position="38"/>
        <end position="59"/>
    </location>
</feature>
<dbReference type="EMBL" id="CM010719">
    <property type="protein sequence ID" value="RZC60828.1"/>
    <property type="molecule type" value="Genomic_DNA"/>
</dbReference>
<dbReference type="Proteomes" id="UP000316621">
    <property type="component" value="Chromosome 5"/>
</dbReference>
<proteinExistence type="predicted"/>
<keyword evidence="3" id="KW-1185">Reference proteome</keyword>
<sequence>MGEMVGNNYVDGQWAAGNAPMYYVMSPKDVIIAKPRKIILITVIFVEVLYFNYSALLILRMDAEDRISLASSTRESRESGGLLLEELGKSLGTCLKKSNYLLKSSLALTTYLSKIAAFKKERSS</sequence>
<evidence type="ECO:0000256" key="1">
    <source>
        <dbReference type="SAM" id="Phobius"/>
    </source>
</evidence>
<protein>
    <submittedName>
        <fullName evidence="2">Uncharacterized protein</fullName>
    </submittedName>
</protein>
<evidence type="ECO:0000313" key="3">
    <source>
        <dbReference type="Proteomes" id="UP000316621"/>
    </source>
</evidence>
<gene>
    <name evidence="2" type="ORF">C5167_022572</name>
</gene>
<dbReference type="Gramene" id="RZC60828">
    <property type="protein sequence ID" value="RZC60828"/>
    <property type="gene ID" value="C5167_022572"/>
</dbReference>
<keyword evidence="1" id="KW-0472">Membrane</keyword>
<name>A0A4Y7JM19_PAPSO</name>
<reference evidence="2 3" key="1">
    <citation type="journal article" date="2018" name="Science">
        <title>The opium poppy genome and morphinan production.</title>
        <authorList>
            <person name="Guo L."/>
            <person name="Winzer T."/>
            <person name="Yang X."/>
            <person name="Li Y."/>
            <person name="Ning Z."/>
            <person name="He Z."/>
            <person name="Teodor R."/>
            <person name="Lu Y."/>
            <person name="Bowser T.A."/>
            <person name="Graham I.A."/>
            <person name="Ye K."/>
        </authorList>
    </citation>
    <scope>NUCLEOTIDE SEQUENCE [LARGE SCALE GENOMIC DNA]</scope>
    <source>
        <strain evidence="3">cv. HN1</strain>
        <tissue evidence="2">Leaves</tissue>
    </source>
</reference>
<keyword evidence="1" id="KW-1133">Transmembrane helix</keyword>
<accession>A0A4Y7JM19</accession>
<dbReference type="AlphaFoldDB" id="A0A4Y7JM19"/>
<evidence type="ECO:0000313" key="2">
    <source>
        <dbReference type="EMBL" id="RZC60828.1"/>
    </source>
</evidence>
<organism evidence="2 3">
    <name type="scientific">Papaver somniferum</name>
    <name type="common">Opium poppy</name>
    <dbReference type="NCBI Taxonomy" id="3469"/>
    <lineage>
        <taxon>Eukaryota</taxon>
        <taxon>Viridiplantae</taxon>
        <taxon>Streptophyta</taxon>
        <taxon>Embryophyta</taxon>
        <taxon>Tracheophyta</taxon>
        <taxon>Spermatophyta</taxon>
        <taxon>Magnoliopsida</taxon>
        <taxon>Ranunculales</taxon>
        <taxon>Papaveraceae</taxon>
        <taxon>Papaveroideae</taxon>
        <taxon>Papaver</taxon>
    </lineage>
</organism>
<dbReference type="STRING" id="3469.A0A4Y7JM19"/>
<keyword evidence="1" id="KW-0812">Transmembrane</keyword>